<keyword evidence="10" id="KW-1185">Reference proteome</keyword>
<feature type="domain" description="Hemicentin/VWA7 galactose-binding" evidence="7">
    <location>
        <begin position="167"/>
        <end position="250"/>
    </location>
</feature>
<dbReference type="EMBL" id="CAKMNS010000112">
    <property type="protein sequence ID" value="CAH1276949.1"/>
    <property type="molecule type" value="Genomic_DNA"/>
</dbReference>
<dbReference type="PANTHER" id="PTHR14905:SF21">
    <property type="entry name" value="VWFA DOMAIN-CONTAINING PROTEIN"/>
    <property type="match status" value="1"/>
</dbReference>
<feature type="region of interest" description="Disordered" evidence="5">
    <location>
        <begin position="402"/>
        <end position="422"/>
    </location>
</feature>
<accession>A0A8S4MMY6</accession>
<keyword evidence="6" id="KW-0472">Membrane</keyword>
<dbReference type="AlphaFoldDB" id="A0A8S4MMY6"/>
<feature type="compositionally biased region" description="Low complexity" evidence="5">
    <location>
        <begin position="600"/>
        <end position="613"/>
    </location>
</feature>
<dbReference type="InterPro" id="IPR052577">
    <property type="entry name" value="VWA7"/>
</dbReference>
<evidence type="ECO:0000259" key="7">
    <source>
        <dbReference type="Pfam" id="PF23560"/>
    </source>
</evidence>
<name>A0A8S4MMY6_BRALA</name>
<feature type="region of interest" description="Disordered" evidence="5">
    <location>
        <begin position="572"/>
        <end position="641"/>
    </location>
</feature>
<dbReference type="InterPro" id="IPR056475">
    <property type="entry name" value="GBD_Hemicentin/VWA7"/>
</dbReference>
<keyword evidence="2" id="KW-0964">Secreted</keyword>
<evidence type="ECO:0000256" key="5">
    <source>
        <dbReference type="SAM" id="MobiDB-lite"/>
    </source>
</evidence>
<keyword evidence="6" id="KW-1133">Transmembrane helix</keyword>
<sequence length="688" mass="73834">MGGEAIQSGNIRLISQRDALLGVLAGDQPSYEVAREMIGVYLHILQDFYSNTNWVELNGAVPYEDLEIGPVRNTRNSGEMINWLNGLSVSGGGDCPEYCFSGLELALRQCLPESRVYVFTDADPKDPEKYASVVSLISGGSVYEGDKDEIDELTEVINVAVSNSAPVVLTKATLSPGNGRVVSIQIDSTLQEFVISLVGSNTTPRVTVETPTGSIQGFGTADAEISVNVGNNRVYRLRNPQPGTWKMRFIGVNTSIITEVLGSENIRALNRLSLVNEAGQELITATLSVSGSGGMSNALVVRMTVEPRIVVVSTLPNPTLPYPTLPYPTLPYLPYPTLPYPTLPYPTLPYPTLPYPTLPYPTPPDPTPPHPILPYLPTLPYPTLPYPTLPYLPYPTLPYPTTPHPTPPHPTPPHPTPPHPTLPYPTLPHPTHPTLPYPTLPYPTRPYPTLPYPTLPDPNTTQHNTVDTVDPTCTIRNATGNCTLEQQHPSSCHNHQWSLDVHVRDDESGVYSLTASPGGNGTSFTHDNFTPGATGTTITAKYNSNCCKPSGSITVSDKSGNAARCAADYYIPTTPPPPTTPSQSTTPIPSTKSVETTIQPTSEPTTEELSSTLQQATTNSPTTDSSFSTMESTTPAIQGTSDGAGDLLSTTAVALVAGGTVVAAAVTAISTVYFCKRKPSVKPYEVQY</sequence>
<comment type="subcellular location">
    <subcellularLocation>
        <location evidence="1">Secreted</location>
    </subcellularLocation>
</comment>
<dbReference type="InterPro" id="IPR056861">
    <property type="entry name" value="HMCN1-like_VWA"/>
</dbReference>
<evidence type="ECO:0000256" key="6">
    <source>
        <dbReference type="SAM" id="Phobius"/>
    </source>
</evidence>
<evidence type="ECO:0000259" key="8">
    <source>
        <dbReference type="Pfam" id="PF25106"/>
    </source>
</evidence>
<dbReference type="Proteomes" id="UP000838412">
    <property type="component" value="Unassembled WGS sequence"/>
</dbReference>
<feature type="domain" description="Hemicentin-1-like von Willebrand factor A" evidence="8">
    <location>
        <begin position="60"/>
        <end position="138"/>
    </location>
</feature>
<dbReference type="Pfam" id="PF25106">
    <property type="entry name" value="VWA_4"/>
    <property type="match status" value="1"/>
</dbReference>
<evidence type="ECO:0000256" key="1">
    <source>
        <dbReference type="ARBA" id="ARBA00004613"/>
    </source>
</evidence>
<evidence type="ECO:0000313" key="9">
    <source>
        <dbReference type="EMBL" id="CAH1276949.1"/>
    </source>
</evidence>
<dbReference type="OrthoDB" id="5985519at2759"/>
<organism evidence="9 10">
    <name type="scientific">Branchiostoma lanceolatum</name>
    <name type="common">Common lancelet</name>
    <name type="synonym">Amphioxus lanceolatum</name>
    <dbReference type="NCBI Taxonomy" id="7740"/>
    <lineage>
        <taxon>Eukaryota</taxon>
        <taxon>Metazoa</taxon>
        <taxon>Chordata</taxon>
        <taxon>Cephalochordata</taxon>
        <taxon>Leptocardii</taxon>
        <taxon>Amphioxiformes</taxon>
        <taxon>Branchiostomatidae</taxon>
        <taxon>Branchiostoma</taxon>
    </lineage>
</organism>
<dbReference type="GO" id="GO:0005576">
    <property type="term" value="C:extracellular region"/>
    <property type="evidence" value="ECO:0007669"/>
    <property type="project" value="UniProtKB-SubCell"/>
</dbReference>
<dbReference type="PANTHER" id="PTHR14905">
    <property type="entry name" value="NG37"/>
    <property type="match status" value="1"/>
</dbReference>
<feature type="compositionally biased region" description="Low complexity" evidence="5">
    <location>
        <begin position="581"/>
        <end position="591"/>
    </location>
</feature>
<evidence type="ECO:0000256" key="2">
    <source>
        <dbReference type="ARBA" id="ARBA00022525"/>
    </source>
</evidence>
<dbReference type="Pfam" id="PF23560">
    <property type="entry name" value="GBD_Hemicentin"/>
    <property type="match status" value="1"/>
</dbReference>
<comment type="caution">
    <text evidence="9">The sequence shown here is derived from an EMBL/GenBank/DDBJ whole genome shotgun (WGS) entry which is preliminary data.</text>
</comment>
<keyword evidence="6" id="KW-0812">Transmembrane</keyword>
<reference evidence="9" key="1">
    <citation type="submission" date="2022-01" db="EMBL/GenBank/DDBJ databases">
        <authorList>
            <person name="Braso-Vives M."/>
        </authorList>
    </citation>
    <scope>NUCLEOTIDE SEQUENCE</scope>
</reference>
<proteinExistence type="predicted"/>
<keyword evidence="3" id="KW-0732">Signal</keyword>
<keyword evidence="4" id="KW-0325">Glycoprotein</keyword>
<evidence type="ECO:0000256" key="4">
    <source>
        <dbReference type="ARBA" id="ARBA00023180"/>
    </source>
</evidence>
<evidence type="ECO:0000256" key="3">
    <source>
        <dbReference type="ARBA" id="ARBA00022729"/>
    </source>
</evidence>
<gene>
    <name evidence="9" type="primary">HMCN1</name>
    <name evidence="9" type="ORF">BLAG_LOCUS25868</name>
</gene>
<feature type="compositionally biased region" description="Polar residues" evidence="5">
    <location>
        <begin position="614"/>
        <end position="641"/>
    </location>
</feature>
<evidence type="ECO:0000313" key="10">
    <source>
        <dbReference type="Proteomes" id="UP000838412"/>
    </source>
</evidence>
<protein>
    <submittedName>
        <fullName evidence="9">HMCN1 protein</fullName>
    </submittedName>
</protein>
<feature type="transmembrane region" description="Helical" evidence="6">
    <location>
        <begin position="652"/>
        <end position="675"/>
    </location>
</feature>